<dbReference type="EMBL" id="CP059165">
    <property type="protein sequence ID" value="QLL08494.1"/>
    <property type="molecule type" value="Genomic_DNA"/>
</dbReference>
<dbReference type="AlphaFoldDB" id="A0A7D6I2F3"/>
<accession>A0A7D6I2F3</accession>
<name>A0A7D6I2F3_9MYCO</name>
<reference evidence="1 2" key="2">
    <citation type="submission" date="2020-07" db="EMBL/GenBank/DDBJ databases">
        <authorList>
            <person name="Yu X."/>
        </authorList>
    </citation>
    <scope>NUCLEOTIDE SEQUENCE [LARGE SCALE GENOMIC DNA]</scope>
    <source>
        <strain evidence="2">24</strain>
    </source>
</reference>
<proteinExistence type="predicted"/>
<protein>
    <submittedName>
        <fullName evidence="1">Uncharacterized protein</fullName>
    </submittedName>
</protein>
<dbReference type="KEGG" id="mgor:H0P51_06030"/>
<reference evidence="2" key="1">
    <citation type="submission" date="2020-07" db="EMBL/GenBank/DDBJ databases">
        <title>Description of Mycobacterium gordonae subsp. intergordonae subsp.nov. and Mycobacterium gordonae subsp. gordonae subsp. nov.</title>
        <authorList>
            <person name="Yu X."/>
        </authorList>
    </citation>
    <scope>NUCLEOTIDE SEQUENCE [LARGE SCALE GENOMIC DNA]</scope>
    <source>
        <strain evidence="2">24</strain>
    </source>
</reference>
<evidence type="ECO:0000313" key="2">
    <source>
        <dbReference type="Proteomes" id="UP000510682"/>
    </source>
</evidence>
<keyword evidence="2" id="KW-1185">Reference proteome</keyword>
<reference evidence="2" key="3">
    <citation type="submission" date="2023-07" db="EMBL/GenBank/DDBJ databases">
        <title>Description of Mycobacterium gordonae subsp. intergordonae subsp.nov. and Mycobacterium gordonae subsp. gordonae subsp. nov.</title>
        <authorList>
            <person name="Huang H."/>
        </authorList>
    </citation>
    <scope>NUCLEOTIDE SEQUENCE [LARGE SCALE GENOMIC DNA]</scope>
    <source>
        <strain evidence="2">24</strain>
    </source>
</reference>
<gene>
    <name evidence="1" type="ORF">H0P51_06030</name>
</gene>
<sequence>MKHLIRAASTLGRTADLYVYRNRPQIRTDHAARYAFLESSSMARAMDRL</sequence>
<dbReference type="RefSeq" id="WP_180917080.1">
    <property type="nucleotide sequence ID" value="NZ_CP059165.1"/>
</dbReference>
<dbReference type="Proteomes" id="UP000510682">
    <property type="component" value="Chromosome"/>
</dbReference>
<organism evidence="1 2">
    <name type="scientific">Mycobacterium vicinigordonae</name>
    <dbReference type="NCBI Taxonomy" id="1719132"/>
    <lineage>
        <taxon>Bacteria</taxon>
        <taxon>Bacillati</taxon>
        <taxon>Actinomycetota</taxon>
        <taxon>Actinomycetes</taxon>
        <taxon>Mycobacteriales</taxon>
        <taxon>Mycobacteriaceae</taxon>
        <taxon>Mycobacterium</taxon>
    </lineage>
</organism>
<evidence type="ECO:0000313" key="1">
    <source>
        <dbReference type="EMBL" id="QLL08494.1"/>
    </source>
</evidence>